<proteinExistence type="predicted"/>
<reference evidence="2" key="1">
    <citation type="submission" date="2022-11" db="UniProtKB">
        <authorList>
            <consortium name="WormBaseParasite"/>
        </authorList>
    </citation>
    <scope>IDENTIFICATION</scope>
</reference>
<evidence type="ECO:0000313" key="2">
    <source>
        <dbReference type="WBParaSite" id="jg9634"/>
    </source>
</evidence>
<dbReference type="AlphaFoldDB" id="A0A915EVB1"/>
<keyword evidence="1" id="KW-1185">Reference proteome</keyword>
<dbReference type="WBParaSite" id="jg9634">
    <property type="protein sequence ID" value="jg9634"/>
    <property type="gene ID" value="jg9634"/>
</dbReference>
<protein>
    <submittedName>
        <fullName evidence="2">Uncharacterized protein</fullName>
    </submittedName>
</protein>
<organism evidence="1 2">
    <name type="scientific">Ditylenchus dipsaci</name>
    <dbReference type="NCBI Taxonomy" id="166011"/>
    <lineage>
        <taxon>Eukaryota</taxon>
        <taxon>Metazoa</taxon>
        <taxon>Ecdysozoa</taxon>
        <taxon>Nematoda</taxon>
        <taxon>Chromadorea</taxon>
        <taxon>Rhabditida</taxon>
        <taxon>Tylenchina</taxon>
        <taxon>Tylenchomorpha</taxon>
        <taxon>Sphaerularioidea</taxon>
        <taxon>Anguinidae</taxon>
        <taxon>Anguininae</taxon>
        <taxon>Ditylenchus</taxon>
    </lineage>
</organism>
<sequence>MVRRRLDYAKQFIGINKGKTNITLSASPAAKKSISQRLGRLRSLSIKRLRSMCKMPGPPLQQSLYRILCQAVLLQQLSTKE</sequence>
<name>A0A915EVB1_9BILA</name>
<dbReference type="Proteomes" id="UP000887574">
    <property type="component" value="Unplaced"/>
</dbReference>
<evidence type="ECO:0000313" key="1">
    <source>
        <dbReference type="Proteomes" id="UP000887574"/>
    </source>
</evidence>
<accession>A0A915EVB1</accession>